<dbReference type="InterPro" id="IPR056726">
    <property type="entry name" value="DUF7824"/>
</dbReference>
<dbReference type="Pfam" id="PF25149">
    <property type="entry name" value="DUF7825"/>
    <property type="match status" value="1"/>
</dbReference>
<dbReference type="Pfam" id="PF20103">
    <property type="entry name" value="DUF6493"/>
    <property type="match status" value="1"/>
</dbReference>
<evidence type="ECO:0000259" key="1">
    <source>
        <dbReference type="Pfam" id="PF20103"/>
    </source>
</evidence>
<feature type="domain" description="DUF7824" evidence="2">
    <location>
        <begin position="453"/>
        <end position="711"/>
    </location>
</feature>
<dbReference type="EMBL" id="CP022383">
    <property type="protein sequence ID" value="ATA79065.1"/>
    <property type="molecule type" value="Genomic_DNA"/>
</dbReference>
<organism evidence="4 5">
    <name type="scientific">Capnocytophaga sputigena</name>
    <dbReference type="NCBI Taxonomy" id="1019"/>
    <lineage>
        <taxon>Bacteria</taxon>
        <taxon>Pseudomonadati</taxon>
        <taxon>Bacteroidota</taxon>
        <taxon>Flavobacteriia</taxon>
        <taxon>Flavobacteriales</taxon>
        <taxon>Flavobacteriaceae</taxon>
        <taxon>Capnocytophaga</taxon>
    </lineage>
</organism>
<dbReference type="Proteomes" id="UP000217334">
    <property type="component" value="Chromosome"/>
</dbReference>
<dbReference type="InterPro" id="IPR045472">
    <property type="entry name" value="DUF6493"/>
</dbReference>
<evidence type="ECO:0000259" key="3">
    <source>
        <dbReference type="Pfam" id="PF25149"/>
    </source>
</evidence>
<name>A0A250F4C9_CAPSP</name>
<accession>A0A250F4C9</accession>
<sequence>MNQALITAIAEGDFSAILNITSQLTDSERYETIAAIRVLDPYSKKDFPRKDIAAKDIYHHNHLVSQALNYALITMVREESDIPKVIMDRKGYQGHPYKENPYVIFRSRYILPVIKYYEQFPPDTYIKKILEDRYTKEYNGLSFGFQWYFYKKGWIPFDEERFVRNLLEVDQMDNRSVTADAQFLFQYPEAIEKVLLQLYRIEAKVLDLSKWESDDTLRKTNYLGSAKVTTYWDDVFELLVHYGYQIPRSFVGQLLESLLNQWKKPHLDWHCRLLKWLAPTQEELLAHQQTLFAVLGTGVGSVVKTVMEYIVSIANAPQFDFESFMQQFPLAFTVEKQPKALFQGVEILAKEFKKHPPTDVSYREQLAVLFTQPDVKLQEAVAELLTTYFNQEGLPEVIAPYRDYLKGKAQDLLATLSPSESSAPSDLSDRSASSENSKTACAARSACAARTLTPIIYPLTPNETLFLLGDCIREKTAATIDVFFDALVRLQDQIPADYAEQVKPYLKQLLAREWFVGTMPLLYHFLDSWSSQSPTPLVYDTDKEWKEIQKLYKEDKYTQADKLDKPRVMHIAANQAQQTFPYLFNKIARTLQKLKEKDTLPFLSTPTHEPFYIEAEVLVDKLLQYEAQGKAPDFDDLIVACNRLLFWEVSAAAKEKAQQLKGDYAPAIQYYLGLTDKIQLNEALLPLWTQITRLKQPDEEFKVFENTQAKNILSVVKPFYIRYGWEKRTYANGEVGEEFTYHCNHYYKYGKDKSRPTLYNYYNANEGKCISAQEAEYKLSLNPHYPDAILCAHIALWATMNEADQVRDMTLPLEAVLRYDLRVRHSGWLYIGACLLFEKRPSRDLAYEYICQAIARGEDLTHLKTYLANVLAWDYLPIPRFIEFLDRPNPPAVKAFGKEVVQLYLEEVKKQDKLPRNHKKLAAFND</sequence>
<evidence type="ECO:0000313" key="5">
    <source>
        <dbReference type="Proteomes" id="UP000217334"/>
    </source>
</evidence>
<feature type="domain" description="DUF6493" evidence="1">
    <location>
        <begin position="95"/>
        <end position="330"/>
    </location>
</feature>
<dbReference type="Pfam" id="PF25148">
    <property type="entry name" value="DUF7824"/>
    <property type="match status" value="1"/>
</dbReference>
<dbReference type="RefSeq" id="WP_095901057.1">
    <property type="nucleotide sequence ID" value="NZ_CP022383.1"/>
</dbReference>
<proteinExistence type="predicted"/>
<dbReference type="InterPro" id="IPR056727">
    <property type="entry name" value="DUF7825"/>
</dbReference>
<reference evidence="5" key="1">
    <citation type="submission" date="2017-06" db="EMBL/GenBank/DDBJ databases">
        <title>Capnocytophaga spp. assemblies.</title>
        <authorList>
            <person name="Gulvik C.A."/>
        </authorList>
    </citation>
    <scope>NUCLEOTIDE SEQUENCE [LARGE SCALE GENOMIC DNA]</scope>
    <source>
        <strain evidence="5">H4486</strain>
    </source>
</reference>
<evidence type="ECO:0000259" key="2">
    <source>
        <dbReference type="Pfam" id="PF25148"/>
    </source>
</evidence>
<gene>
    <name evidence="4" type="ORF">CGC59_04930</name>
</gene>
<protein>
    <submittedName>
        <fullName evidence="4">Uncharacterized protein</fullName>
    </submittedName>
</protein>
<evidence type="ECO:0000313" key="4">
    <source>
        <dbReference type="EMBL" id="ATA79065.1"/>
    </source>
</evidence>
<feature type="domain" description="DUF7825" evidence="3">
    <location>
        <begin position="748"/>
        <end position="921"/>
    </location>
</feature>
<dbReference type="AlphaFoldDB" id="A0A250F4C9"/>